<keyword evidence="6" id="KW-1278">Translocase</keyword>
<comment type="function">
    <text evidence="6">Part of a membrane-bound complex that couples electron transfer with translocation of ions across the membrane.</text>
</comment>
<evidence type="ECO:0000259" key="7">
    <source>
        <dbReference type="SMART" id="SM00900"/>
    </source>
</evidence>
<keyword evidence="2 6" id="KW-0597">Phosphoprotein</keyword>
<evidence type="ECO:0000256" key="4">
    <source>
        <dbReference type="ARBA" id="ARBA00022643"/>
    </source>
</evidence>
<keyword evidence="6" id="KW-0997">Cell inner membrane</keyword>
<reference evidence="8 9" key="1">
    <citation type="submission" date="2018-09" db="EMBL/GenBank/DDBJ databases">
        <title>Phylogeny of the Shewanellaceae, and recommendation for two new genera, Pseudoshewanella and Parashewanella.</title>
        <authorList>
            <person name="Wang G."/>
        </authorList>
    </citation>
    <scope>NUCLEOTIDE SEQUENCE [LARGE SCALE GENOMIC DNA]</scope>
    <source>
        <strain evidence="8 9">C51</strain>
    </source>
</reference>
<dbReference type="EC" id="7.-.-.-" evidence="6"/>
<protein>
    <recommendedName>
        <fullName evidence="6">Ion-translocating oxidoreductase complex subunit G</fullName>
        <ecNumber evidence="6">7.-.-.-</ecNumber>
    </recommendedName>
    <alternativeName>
        <fullName evidence="6">Rnf electron transport complex subunit G</fullName>
    </alternativeName>
</protein>
<organism evidence="8 9">
    <name type="scientific">Parashewanella curva</name>
    <dbReference type="NCBI Taxonomy" id="2338552"/>
    <lineage>
        <taxon>Bacteria</taxon>
        <taxon>Pseudomonadati</taxon>
        <taxon>Pseudomonadota</taxon>
        <taxon>Gammaproteobacteria</taxon>
        <taxon>Alteromonadales</taxon>
        <taxon>Shewanellaceae</taxon>
        <taxon>Parashewanella</taxon>
    </lineage>
</organism>
<dbReference type="GO" id="GO:0009055">
    <property type="term" value="F:electron transfer activity"/>
    <property type="evidence" value="ECO:0007669"/>
    <property type="project" value="InterPro"/>
</dbReference>
<sequence length="212" mass="23500">MNKSIVRNGLILALFAMLCTGLVAFVDKFTADKIQAQKQAQRLKILTDIIPNDIHDNNLVQSCRLIYAPNELNTDTPVAAFIATKEQHATAIAMETYAPDGYNGKIKLILSVTKAGEILGVRTLEHNETPGLGDKIELSKSDWVHEFNGKTLSKPSARKWKVKKDGGDFDQFTGATITPRAYVKAVHKALTYINSHFADIQRQTRSCEEQNG</sequence>
<dbReference type="Pfam" id="PF04205">
    <property type="entry name" value="FMN_bind"/>
    <property type="match status" value="1"/>
</dbReference>
<comment type="cofactor">
    <cofactor evidence="6">
        <name>FMN</name>
        <dbReference type="ChEBI" id="CHEBI:58210"/>
    </cofactor>
</comment>
<feature type="modified residue" description="FMN phosphoryl threonine" evidence="6">
    <location>
        <position position="176"/>
    </location>
</feature>
<dbReference type="RefSeq" id="WP_121838824.1">
    <property type="nucleotide sequence ID" value="NZ_ML014774.1"/>
</dbReference>
<evidence type="ECO:0000256" key="5">
    <source>
        <dbReference type="ARBA" id="ARBA00022982"/>
    </source>
</evidence>
<keyword evidence="4 6" id="KW-0288">FMN</keyword>
<dbReference type="PANTHER" id="PTHR36118">
    <property type="entry name" value="ION-TRANSLOCATING OXIDOREDUCTASE COMPLEX SUBUNIT G"/>
    <property type="match status" value="1"/>
</dbReference>
<dbReference type="GO" id="GO:0005886">
    <property type="term" value="C:plasma membrane"/>
    <property type="evidence" value="ECO:0007669"/>
    <property type="project" value="UniProtKB-SubCell"/>
</dbReference>
<dbReference type="PANTHER" id="PTHR36118:SF1">
    <property type="entry name" value="ION-TRANSLOCATING OXIDOREDUCTASE COMPLEX SUBUNIT G"/>
    <property type="match status" value="1"/>
</dbReference>
<keyword evidence="6" id="KW-0472">Membrane</keyword>
<proteinExistence type="inferred from homology"/>
<keyword evidence="6" id="KW-1003">Cell membrane</keyword>
<evidence type="ECO:0000313" key="9">
    <source>
        <dbReference type="Proteomes" id="UP000281474"/>
    </source>
</evidence>
<keyword evidence="6" id="KW-0812">Transmembrane</keyword>
<keyword evidence="9" id="KW-1185">Reference proteome</keyword>
<evidence type="ECO:0000256" key="6">
    <source>
        <dbReference type="HAMAP-Rule" id="MF_00479"/>
    </source>
</evidence>
<evidence type="ECO:0000256" key="3">
    <source>
        <dbReference type="ARBA" id="ARBA00022630"/>
    </source>
</evidence>
<dbReference type="OrthoDB" id="9784165at2"/>
<name>A0A3L8PWV3_9GAMM</name>
<dbReference type="AlphaFoldDB" id="A0A3L8PWV3"/>
<comment type="caution">
    <text evidence="8">The sequence shown here is derived from an EMBL/GenBank/DDBJ whole genome shotgun (WGS) entry which is preliminary data.</text>
</comment>
<keyword evidence="3 6" id="KW-0285">Flavoprotein</keyword>
<dbReference type="HAMAP" id="MF_00479">
    <property type="entry name" value="RsxG_RnfG"/>
    <property type="match status" value="1"/>
</dbReference>
<dbReference type="NCBIfam" id="NF002519">
    <property type="entry name" value="PRK01908.1"/>
    <property type="match status" value="1"/>
</dbReference>
<dbReference type="InterPro" id="IPR010209">
    <property type="entry name" value="Ion_transpt_RnfG/RsxG"/>
</dbReference>
<dbReference type="Proteomes" id="UP000281474">
    <property type="component" value="Unassembled WGS sequence"/>
</dbReference>
<keyword evidence="1 6" id="KW-0813">Transport</keyword>
<evidence type="ECO:0000256" key="2">
    <source>
        <dbReference type="ARBA" id="ARBA00022553"/>
    </source>
</evidence>
<comment type="subunit">
    <text evidence="6">The complex is composed of six subunits: RnfA, RnfB, RnfC, RnfD, RnfE and RnfG.</text>
</comment>
<comment type="similarity">
    <text evidence="6">Belongs to the RnfG family.</text>
</comment>
<keyword evidence="6" id="KW-1133">Transmembrane helix</keyword>
<gene>
    <name evidence="8" type="primary">rsxG</name>
    <name evidence="6" type="synonym">rnfG</name>
    <name evidence="8" type="ORF">D5018_09775</name>
</gene>
<feature type="domain" description="FMN-binding" evidence="7">
    <location>
        <begin position="101"/>
        <end position="193"/>
    </location>
</feature>
<keyword evidence="5 6" id="KW-0249">Electron transport</keyword>
<evidence type="ECO:0000256" key="1">
    <source>
        <dbReference type="ARBA" id="ARBA00022448"/>
    </source>
</evidence>
<dbReference type="SMART" id="SM00900">
    <property type="entry name" value="FMN_bind"/>
    <property type="match status" value="1"/>
</dbReference>
<dbReference type="GO" id="GO:0010181">
    <property type="term" value="F:FMN binding"/>
    <property type="evidence" value="ECO:0007669"/>
    <property type="project" value="InterPro"/>
</dbReference>
<evidence type="ECO:0000313" key="8">
    <source>
        <dbReference type="EMBL" id="RLV59856.1"/>
    </source>
</evidence>
<dbReference type="NCBIfam" id="TIGR01947">
    <property type="entry name" value="rnfG"/>
    <property type="match status" value="1"/>
</dbReference>
<comment type="subcellular location">
    <subcellularLocation>
        <location evidence="6">Cell inner membrane</location>
        <topology evidence="6">Single-pass membrane protein</topology>
    </subcellularLocation>
</comment>
<dbReference type="EMBL" id="QZEI01000025">
    <property type="protein sequence ID" value="RLV59856.1"/>
    <property type="molecule type" value="Genomic_DNA"/>
</dbReference>
<accession>A0A3L8PWV3</accession>
<dbReference type="GO" id="GO:0022900">
    <property type="term" value="P:electron transport chain"/>
    <property type="evidence" value="ECO:0007669"/>
    <property type="project" value="UniProtKB-UniRule"/>
</dbReference>
<dbReference type="InterPro" id="IPR007329">
    <property type="entry name" value="FMN-bd"/>
</dbReference>
<dbReference type="PIRSF" id="PIRSF006091">
    <property type="entry name" value="E_trnsport_RnfG"/>
    <property type="match status" value="1"/>
</dbReference>